<gene>
    <name evidence="3" type="ORF">LVIROSA_LOCUS6821</name>
</gene>
<dbReference type="GO" id="GO:0000723">
    <property type="term" value="P:telomere maintenance"/>
    <property type="evidence" value="ECO:0007669"/>
    <property type="project" value="InterPro"/>
</dbReference>
<dbReference type="InterPro" id="IPR027417">
    <property type="entry name" value="P-loop_NTPase"/>
</dbReference>
<dbReference type="PANTHER" id="PTHR10492">
    <property type="match status" value="1"/>
</dbReference>
<name>A0AAU9MBG9_9ASTR</name>
<dbReference type="Pfam" id="PF05970">
    <property type="entry name" value="PIF1"/>
    <property type="match status" value="1"/>
</dbReference>
<sequence length="151" mass="16660">MGKDLGDFDLPRVNTNINLESRGYREVQEEYSIVVEDEHICAKDSLNRDQRTAYDEIMRHVDHNIPGVFFIDGPGGTGKTFLYKALLAEVRSRGLIALSTATSGAATNNMPGGRTAHSRFKILINLDNNSLCNINQQSGAAQLLRLANIII</sequence>
<dbReference type="EC" id="5.6.2.3" evidence="1"/>
<proteinExistence type="inferred from homology"/>
<feature type="domain" description="DNA helicase Pif1-like DEAD-box helicase" evidence="2">
    <location>
        <begin position="46"/>
        <end position="151"/>
    </location>
</feature>
<dbReference type="PANTHER" id="PTHR10492:SF94">
    <property type="entry name" value="ATP-DEPENDENT DNA HELICASE"/>
    <property type="match status" value="1"/>
</dbReference>
<dbReference type="InterPro" id="IPR010285">
    <property type="entry name" value="DNA_helicase_pif1-like_DEAD"/>
</dbReference>
<evidence type="ECO:0000259" key="2">
    <source>
        <dbReference type="Pfam" id="PF05970"/>
    </source>
</evidence>
<keyword evidence="4" id="KW-1185">Reference proteome</keyword>
<keyword evidence="1" id="KW-0347">Helicase</keyword>
<dbReference type="GO" id="GO:0006310">
    <property type="term" value="P:DNA recombination"/>
    <property type="evidence" value="ECO:0007669"/>
    <property type="project" value="UniProtKB-KW"/>
</dbReference>
<comment type="caution">
    <text evidence="3">The sequence shown here is derived from an EMBL/GenBank/DDBJ whole genome shotgun (WGS) entry which is preliminary data.</text>
</comment>
<protein>
    <recommendedName>
        <fullName evidence="1">ATP-dependent DNA helicase</fullName>
        <ecNumber evidence="1">5.6.2.3</ecNumber>
    </recommendedName>
</protein>
<comment type="similarity">
    <text evidence="1">Belongs to the helicase family.</text>
</comment>
<dbReference type="GO" id="GO:0005524">
    <property type="term" value="F:ATP binding"/>
    <property type="evidence" value="ECO:0007669"/>
    <property type="project" value="UniProtKB-KW"/>
</dbReference>
<keyword evidence="1" id="KW-0227">DNA damage</keyword>
<dbReference type="GO" id="GO:0016787">
    <property type="term" value="F:hydrolase activity"/>
    <property type="evidence" value="ECO:0007669"/>
    <property type="project" value="UniProtKB-KW"/>
</dbReference>
<dbReference type="GO" id="GO:0006281">
    <property type="term" value="P:DNA repair"/>
    <property type="evidence" value="ECO:0007669"/>
    <property type="project" value="UniProtKB-KW"/>
</dbReference>
<dbReference type="GO" id="GO:0043139">
    <property type="term" value="F:5'-3' DNA helicase activity"/>
    <property type="evidence" value="ECO:0007669"/>
    <property type="project" value="UniProtKB-EC"/>
</dbReference>
<keyword evidence="1" id="KW-0547">Nucleotide-binding</keyword>
<comment type="catalytic activity">
    <reaction evidence="1">
        <text>ATP + H2O = ADP + phosphate + H(+)</text>
        <dbReference type="Rhea" id="RHEA:13065"/>
        <dbReference type="ChEBI" id="CHEBI:15377"/>
        <dbReference type="ChEBI" id="CHEBI:15378"/>
        <dbReference type="ChEBI" id="CHEBI:30616"/>
        <dbReference type="ChEBI" id="CHEBI:43474"/>
        <dbReference type="ChEBI" id="CHEBI:456216"/>
        <dbReference type="EC" id="5.6.2.3"/>
    </reaction>
</comment>
<accession>A0AAU9MBG9</accession>
<dbReference type="EMBL" id="CAKMRJ010000243">
    <property type="protein sequence ID" value="CAH1419280.1"/>
    <property type="molecule type" value="Genomic_DNA"/>
</dbReference>
<dbReference type="Proteomes" id="UP001157418">
    <property type="component" value="Unassembled WGS sequence"/>
</dbReference>
<dbReference type="SUPFAM" id="SSF52540">
    <property type="entry name" value="P-loop containing nucleoside triphosphate hydrolases"/>
    <property type="match status" value="1"/>
</dbReference>
<keyword evidence="1" id="KW-0067">ATP-binding</keyword>
<keyword evidence="1" id="KW-0233">DNA recombination</keyword>
<reference evidence="3 4" key="1">
    <citation type="submission" date="2022-01" db="EMBL/GenBank/DDBJ databases">
        <authorList>
            <person name="Xiong W."/>
            <person name="Schranz E."/>
        </authorList>
    </citation>
    <scope>NUCLEOTIDE SEQUENCE [LARGE SCALE GENOMIC DNA]</scope>
</reference>
<keyword evidence="1" id="KW-0234">DNA repair</keyword>
<organism evidence="3 4">
    <name type="scientific">Lactuca virosa</name>
    <dbReference type="NCBI Taxonomy" id="75947"/>
    <lineage>
        <taxon>Eukaryota</taxon>
        <taxon>Viridiplantae</taxon>
        <taxon>Streptophyta</taxon>
        <taxon>Embryophyta</taxon>
        <taxon>Tracheophyta</taxon>
        <taxon>Spermatophyta</taxon>
        <taxon>Magnoliopsida</taxon>
        <taxon>eudicotyledons</taxon>
        <taxon>Gunneridae</taxon>
        <taxon>Pentapetalae</taxon>
        <taxon>asterids</taxon>
        <taxon>campanulids</taxon>
        <taxon>Asterales</taxon>
        <taxon>Asteraceae</taxon>
        <taxon>Cichorioideae</taxon>
        <taxon>Cichorieae</taxon>
        <taxon>Lactucinae</taxon>
        <taxon>Lactuca</taxon>
    </lineage>
</organism>
<dbReference type="AlphaFoldDB" id="A0AAU9MBG9"/>
<evidence type="ECO:0000313" key="4">
    <source>
        <dbReference type="Proteomes" id="UP001157418"/>
    </source>
</evidence>
<comment type="cofactor">
    <cofactor evidence="1">
        <name>Mg(2+)</name>
        <dbReference type="ChEBI" id="CHEBI:18420"/>
    </cofactor>
</comment>
<evidence type="ECO:0000256" key="1">
    <source>
        <dbReference type="RuleBase" id="RU363044"/>
    </source>
</evidence>
<evidence type="ECO:0000313" key="3">
    <source>
        <dbReference type="EMBL" id="CAH1419280.1"/>
    </source>
</evidence>
<dbReference type="Gene3D" id="3.40.50.300">
    <property type="entry name" value="P-loop containing nucleotide triphosphate hydrolases"/>
    <property type="match status" value="1"/>
</dbReference>
<keyword evidence="1" id="KW-0378">Hydrolase</keyword>